<dbReference type="PANTHER" id="PTHR46179:SF19">
    <property type="entry name" value="C2H2 FINGER DOMAIN TRANSCRIPTION FACTOR (EUROFUNG)-RELATED"/>
    <property type="match status" value="1"/>
</dbReference>
<feature type="region of interest" description="Disordered" evidence="2">
    <location>
        <begin position="1"/>
        <end position="229"/>
    </location>
</feature>
<dbReference type="SMART" id="SM00355">
    <property type="entry name" value="ZnF_C2H2"/>
    <property type="match status" value="3"/>
</dbReference>
<dbReference type="Gene3D" id="3.30.160.60">
    <property type="entry name" value="Classic Zinc Finger"/>
    <property type="match status" value="1"/>
</dbReference>
<dbReference type="EMBL" id="JAVRRG010000144">
    <property type="protein sequence ID" value="KAK5080805.1"/>
    <property type="molecule type" value="Genomic_DNA"/>
</dbReference>
<sequence>MGGDYLSALPRNFQDPKFHKRASSGGSSIASTGPESPRQANTYNPRIATSDTHYSPSRHDFEFSPQSAKTPFSMPDSMLYAGNPTFGGIDMRRIHSSGHDERASYGGPQSVSTMSHHNSPATPQTWDDSYADEKPRAGNYPSTAYQQSLQDVFPDQGGQYPYTANKMNSHRHTLQEQFSKSQQQHLRTGSPTSNPRDRSPFKPTSTLLGPVQRPQQQMPQLQKQRTSISPKELMLDENDIEDNQPSLFPEHSTFNRQTSNFSTFYGAPSFSHEASVQIPQQYPFVSQSSGQNVPADSTPDFPAHMLSMESTNEEGPSVPSSQESTYRNQARHEPVQRPANVTSDAGTYSCTYHGCPERFESPAKLQKHKREGHRQHEPTTPTVGVLSKNSQAGPHRCDRINPSTGKPCNSVFSRPYDLTRHEDTIHNGRKMKVRCHLCTEEKTFSRNDALTRHMRVVHPDVDWVGKQRKRSHK</sequence>
<dbReference type="Pfam" id="PF00096">
    <property type="entry name" value="zf-C2H2"/>
    <property type="match status" value="2"/>
</dbReference>
<dbReference type="PROSITE" id="PS00028">
    <property type="entry name" value="ZINC_FINGER_C2H2_1"/>
    <property type="match status" value="1"/>
</dbReference>
<protein>
    <recommendedName>
        <fullName evidence="3">C2H2-type domain-containing protein</fullName>
    </recommendedName>
</protein>
<dbReference type="PANTHER" id="PTHR46179">
    <property type="entry name" value="ZINC FINGER PROTEIN"/>
    <property type="match status" value="1"/>
</dbReference>
<feature type="region of interest" description="Disordered" evidence="2">
    <location>
        <begin position="286"/>
        <end position="342"/>
    </location>
</feature>
<gene>
    <name evidence="4" type="ORF">LTR24_008379</name>
</gene>
<feature type="compositionally biased region" description="Polar residues" evidence="2">
    <location>
        <begin position="378"/>
        <end position="392"/>
    </location>
</feature>
<proteinExistence type="predicted"/>
<feature type="domain" description="C2H2-type" evidence="3">
    <location>
        <begin position="348"/>
        <end position="378"/>
    </location>
</feature>
<keyword evidence="1" id="KW-0862">Zinc</keyword>
<dbReference type="InterPro" id="IPR036236">
    <property type="entry name" value="Znf_C2H2_sf"/>
</dbReference>
<dbReference type="InterPro" id="IPR013087">
    <property type="entry name" value="Znf_C2H2_type"/>
</dbReference>
<feature type="compositionally biased region" description="Polar residues" evidence="2">
    <location>
        <begin position="286"/>
        <end position="295"/>
    </location>
</feature>
<feature type="compositionally biased region" description="Polar residues" evidence="2">
    <location>
        <begin position="175"/>
        <end position="194"/>
    </location>
</feature>
<feature type="compositionally biased region" description="Basic and acidic residues" evidence="2">
    <location>
        <begin position="90"/>
        <end position="103"/>
    </location>
</feature>
<feature type="compositionally biased region" description="Low complexity" evidence="2">
    <location>
        <begin position="210"/>
        <end position="224"/>
    </location>
</feature>
<feature type="compositionally biased region" description="Polar residues" evidence="2">
    <location>
        <begin position="107"/>
        <end position="127"/>
    </location>
</feature>
<name>A0ABR0K015_9EURO</name>
<feature type="domain" description="C2H2-type" evidence="3">
    <location>
        <begin position="395"/>
        <end position="431"/>
    </location>
</feature>
<evidence type="ECO:0000313" key="4">
    <source>
        <dbReference type="EMBL" id="KAK5080805.1"/>
    </source>
</evidence>
<feature type="compositionally biased region" description="Polar residues" evidence="2">
    <location>
        <begin position="308"/>
        <end position="328"/>
    </location>
</feature>
<feature type="region of interest" description="Disordered" evidence="2">
    <location>
        <begin position="368"/>
        <end position="408"/>
    </location>
</feature>
<dbReference type="SUPFAM" id="SSF57667">
    <property type="entry name" value="beta-beta-alpha zinc fingers"/>
    <property type="match status" value="1"/>
</dbReference>
<dbReference type="PROSITE" id="PS50157">
    <property type="entry name" value="ZINC_FINGER_C2H2_2"/>
    <property type="match status" value="2"/>
</dbReference>
<feature type="compositionally biased region" description="Polar residues" evidence="2">
    <location>
        <begin position="140"/>
        <end position="150"/>
    </location>
</feature>
<feature type="compositionally biased region" description="Polar residues" evidence="2">
    <location>
        <begin position="38"/>
        <end position="55"/>
    </location>
</feature>
<reference evidence="4 5" key="1">
    <citation type="submission" date="2023-08" db="EMBL/GenBank/DDBJ databases">
        <title>Black Yeasts Isolated from many extreme environments.</title>
        <authorList>
            <person name="Coleine C."/>
            <person name="Stajich J.E."/>
            <person name="Selbmann L."/>
        </authorList>
    </citation>
    <scope>NUCLEOTIDE SEQUENCE [LARGE SCALE GENOMIC DNA]</scope>
    <source>
        <strain evidence="4 5">CCFEE 5885</strain>
    </source>
</reference>
<keyword evidence="1" id="KW-0863">Zinc-finger</keyword>
<keyword evidence="1" id="KW-0479">Metal-binding</keyword>
<dbReference type="InterPro" id="IPR051061">
    <property type="entry name" value="Zinc_finger_trans_reg"/>
</dbReference>
<evidence type="ECO:0000256" key="1">
    <source>
        <dbReference type="PROSITE-ProRule" id="PRU00042"/>
    </source>
</evidence>
<dbReference type="Proteomes" id="UP001345013">
    <property type="component" value="Unassembled WGS sequence"/>
</dbReference>
<accession>A0ABR0K015</accession>
<comment type="caution">
    <text evidence="4">The sequence shown here is derived from an EMBL/GenBank/DDBJ whole genome shotgun (WGS) entry which is preliminary data.</text>
</comment>
<evidence type="ECO:0000259" key="3">
    <source>
        <dbReference type="PROSITE" id="PS50157"/>
    </source>
</evidence>
<keyword evidence="5" id="KW-1185">Reference proteome</keyword>
<evidence type="ECO:0000256" key="2">
    <source>
        <dbReference type="SAM" id="MobiDB-lite"/>
    </source>
</evidence>
<evidence type="ECO:0000313" key="5">
    <source>
        <dbReference type="Proteomes" id="UP001345013"/>
    </source>
</evidence>
<organism evidence="4 5">
    <name type="scientific">Lithohypha guttulata</name>
    <dbReference type="NCBI Taxonomy" id="1690604"/>
    <lineage>
        <taxon>Eukaryota</taxon>
        <taxon>Fungi</taxon>
        <taxon>Dikarya</taxon>
        <taxon>Ascomycota</taxon>
        <taxon>Pezizomycotina</taxon>
        <taxon>Eurotiomycetes</taxon>
        <taxon>Chaetothyriomycetidae</taxon>
        <taxon>Chaetothyriales</taxon>
        <taxon>Trichomeriaceae</taxon>
        <taxon>Lithohypha</taxon>
    </lineage>
</organism>